<proteinExistence type="predicted"/>
<dbReference type="AlphaFoldDB" id="A0A381ZIE3"/>
<organism evidence="1">
    <name type="scientific">marine metagenome</name>
    <dbReference type="NCBI Taxonomy" id="408172"/>
    <lineage>
        <taxon>unclassified sequences</taxon>
        <taxon>metagenomes</taxon>
        <taxon>ecological metagenomes</taxon>
    </lineage>
</organism>
<evidence type="ECO:0000313" key="1">
    <source>
        <dbReference type="EMBL" id="SVA88517.1"/>
    </source>
</evidence>
<sequence>MKKQFVISDDKEGQYKWRLGFCEGGVCQDCFDRRDKIEPMEYWEKVGLPKSGFSSCKEKCNCYLSEVKGIPFYGYI</sequence>
<protein>
    <submittedName>
        <fullName evidence="1">Uncharacterized protein</fullName>
    </submittedName>
</protein>
<dbReference type="EMBL" id="UINC01021288">
    <property type="protein sequence ID" value="SVA88517.1"/>
    <property type="molecule type" value="Genomic_DNA"/>
</dbReference>
<name>A0A381ZIE3_9ZZZZ</name>
<reference evidence="1" key="1">
    <citation type="submission" date="2018-05" db="EMBL/GenBank/DDBJ databases">
        <authorList>
            <person name="Lanie J.A."/>
            <person name="Ng W.-L."/>
            <person name="Kazmierczak K.M."/>
            <person name="Andrzejewski T.M."/>
            <person name="Davidsen T.M."/>
            <person name="Wayne K.J."/>
            <person name="Tettelin H."/>
            <person name="Glass J.I."/>
            <person name="Rusch D."/>
            <person name="Podicherti R."/>
            <person name="Tsui H.-C.T."/>
            <person name="Winkler M.E."/>
        </authorList>
    </citation>
    <scope>NUCLEOTIDE SEQUENCE</scope>
</reference>
<accession>A0A381ZIE3</accession>
<gene>
    <name evidence="1" type="ORF">METZ01_LOCUS141371</name>
</gene>